<reference evidence="1" key="2">
    <citation type="submission" date="2021-10" db="EMBL/GenBank/DDBJ databases">
        <title>Phylogenomics reveals ancestral predisposition of the termite-cultivated fungus Termitomyces towards a domesticated lifestyle.</title>
        <authorList>
            <person name="Auxier B."/>
            <person name="Grum-Grzhimaylo A."/>
            <person name="Cardenas M.E."/>
            <person name="Lodge J.D."/>
            <person name="Laessoe T."/>
            <person name="Pedersen O."/>
            <person name="Smith M.E."/>
            <person name="Kuyper T.W."/>
            <person name="Franco-Molano E.A."/>
            <person name="Baroni T.J."/>
            <person name="Aanen D.K."/>
        </authorList>
    </citation>
    <scope>NUCLEOTIDE SEQUENCE</scope>
    <source>
        <strain evidence="1">AP01</strain>
        <tissue evidence="1">Mycelium</tissue>
    </source>
</reference>
<dbReference type="AlphaFoldDB" id="A0A9P7G197"/>
<proteinExistence type="predicted"/>
<protein>
    <submittedName>
        <fullName evidence="1">Uncharacterized protein</fullName>
    </submittedName>
</protein>
<evidence type="ECO:0000313" key="1">
    <source>
        <dbReference type="EMBL" id="KAG5641783.1"/>
    </source>
</evidence>
<accession>A0A9P7G197</accession>
<organism evidence="1 2">
    <name type="scientific">Asterophora parasitica</name>
    <dbReference type="NCBI Taxonomy" id="117018"/>
    <lineage>
        <taxon>Eukaryota</taxon>
        <taxon>Fungi</taxon>
        <taxon>Dikarya</taxon>
        <taxon>Basidiomycota</taxon>
        <taxon>Agaricomycotina</taxon>
        <taxon>Agaricomycetes</taxon>
        <taxon>Agaricomycetidae</taxon>
        <taxon>Agaricales</taxon>
        <taxon>Tricholomatineae</taxon>
        <taxon>Lyophyllaceae</taxon>
        <taxon>Asterophora</taxon>
    </lineage>
</organism>
<feature type="non-terminal residue" evidence="1">
    <location>
        <position position="1"/>
    </location>
</feature>
<gene>
    <name evidence="1" type="ORF">DXG03_004259</name>
</gene>
<evidence type="ECO:0000313" key="2">
    <source>
        <dbReference type="Proteomes" id="UP000775547"/>
    </source>
</evidence>
<dbReference type="Proteomes" id="UP000775547">
    <property type="component" value="Unassembled WGS sequence"/>
</dbReference>
<keyword evidence="2" id="KW-1185">Reference proteome</keyword>
<name>A0A9P7G197_9AGAR</name>
<dbReference type="OrthoDB" id="548949at2759"/>
<comment type="caution">
    <text evidence="1">The sequence shown here is derived from an EMBL/GenBank/DDBJ whole genome shotgun (WGS) entry which is preliminary data.</text>
</comment>
<dbReference type="EMBL" id="JABCKV010000250">
    <property type="protein sequence ID" value="KAG5641783.1"/>
    <property type="molecule type" value="Genomic_DNA"/>
</dbReference>
<reference evidence="1" key="1">
    <citation type="submission" date="2020-07" db="EMBL/GenBank/DDBJ databases">
        <authorList>
            <person name="Nieuwenhuis M."/>
            <person name="Van De Peppel L.J.J."/>
        </authorList>
    </citation>
    <scope>NUCLEOTIDE SEQUENCE</scope>
    <source>
        <strain evidence="1">AP01</strain>
        <tissue evidence="1">Mycelium</tissue>
    </source>
</reference>
<sequence>FVKTFHFQVLLCKATPGEVSSSVEVNDSTHTANSRRWEGPLAVLPGGRLMRASKKGSVGVWDLDSLQNHGPSGKETIGGSYATGEDEDFFGYGDEKVEVSASSKTTDSIELQDKTVVPYTWAPLCQTPA</sequence>